<gene>
    <name evidence="3" type="primary">LOC116204108</name>
</gene>
<dbReference type="Pfam" id="PF01107">
    <property type="entry name" value="MP"/>
    <property type="match status" value="1"/>
</dbReference>
<proteinExistence type="predicted"/>
<evidence type="ECO:0000313" key="3">
    <source>
        <dbReference type="RefSeq" id="XP_031392049.1"/>
    </source>
</evidence>
<evidence type="ECO:0000256" key="1">
    <source>
        <dbReference type="ARBA" id="ARBA00023054"/>
    </source>
</evidence>
<reference evidence="3" key="2">
    <citation type="submission" date="2025-08" db="UniProtKB">
        <authorList>
            <consortium name="RefSeq"/>
        </authorList>
    </citation>
    <scope>IDENTIFICATION</scope>
    <source>
        <tissue evidence="3">Leaf</tissue>
    </source>
</reference>
<keyword evidence="2" id="KW-1185">Reference proteome</keyword>
<dbReference type="Proteomes" id="UP000515151">
    <property type="component" value="Chromosome 4"/>
</dbReference>
<dbReference type="InterPro" id="IPR051596">
    <property type="entry name" value="Caulimoviridae_Movement"/>
</dbReference>
<sequence length="341" mass="38548">MEDLYSVVSLRDESGDYSTDILIEDARIAEVERNGVITLKDGTGFRSKSRKSLISSLLHSRKNIVCLGRTVEEFPIKLREAKGDRCLTLVNSEQVNERIKKMKESDRSKIGWIHVSTIQILIKSTFRRGIHCPVRIVVIDNRMTRDSEKVIGIISGDLGYSVVKFNVTCNYAIPLSSSKFNNSLGLLFELERKDIMEDADIPFSITYACSYALSNSHHSVEFINKDKIVIDELFARTSTRLEPITRIPLPVIEEASSSSRLIKAPEAITEPLTVSRIRENLDRLGSLRLRDYSDKGSTISQDEILEKAPEVIVLPHKEDIAEIKSQVNELSILTKDLSRRI</sequence>
<organism evidence="2 3">
    <name type="scientific">Punica granatum</name>
    <name type="common">Pomegranate</name>
    <dbReference type="NCBI Taxonomy" id="22663"/>
    <lineage>
        <taxon>Eukaryota</taxon>
        <taxon>Viridiplantae</taxon>
        <taxon>Streptophyta</taxon>
        <taxon>Embryophyta</taxon>
        <taxon>Tracheophyta</taxon>
        <taxon>Spermatophyta</taxon>
        <taxon>Magnoliopsida</taxon>
        <taxon>eudicotyledons</taxon>
        <taxon>Gunneridae</taxon>
        <taxon>Pentapetalae</taxon>
        <taxon>rosids</taxon>
        <taxon>malvids</taxon>
        <taxon>Myrtales</taxon>
        <taxon>Lythraceae</taxon>
        <taxon>Punica</taxon>
    </lineage>
</organism>
<accession>A0A6P8DBY7</accession>
<reference evidence="2" key="1">
    <citation type="journal article" date="2020" name="Plant Biotechnol. J.">
        <title>The pomegranate (Punica granatum L.) draft genome dissects genetic divergence between soft- and hard-seeded cultivars.</title>
        <authorList>
            <person name="Luo X."/>
            <person name="Li H."/>
            <person name="Wu Z."/>
            <person name="Yao W."/>
            <person name="Zhao P."/>
            <person name="Cao D."/>
            <person name="Yu H."/>
            <person name="Li K."/>
            <person name="Poudel K."/>
            <person name="Zhao D."/>
            <person name="Zhang F."/>
            <person name="Xia X."/>
            <person name="Chen L."/>
            <person name="Wang Q."/>
            <person name="Jing D."/>
            <person name="Cao S."/>
        </authorList>
    </citation>
    <scope>NUCLEOTIDE SEQUENCE [LARGE SCALE GENOMIC DNA]</scope>
    <source>
        <strain evidence="2">cv. Tunisia</strain>
    </source>
</reference>
<dbReference type="PANTHER" id="PTHR47599:SF3">
    <property type="entry name" value="CELL-TO-CELL MOVEMENT PROTEIN"/>
    <property type="match status" value="1"/>
</dbReference>
<keyword evidence="1" id="KW-0175">Coiled coil</keyword>
<dbReference type="AlphaFoldDB" id="A0A6P8DBY7"/>
<protein>
    <submittedName>
        <fullName evidence="3">Uncharacterized protein LOC116204108</fullName>
    </submittedName>
</protein>
<name>A0A6P8DBY7_PUNGR</name>
<dbReference type="GeneID" id="116204108"/>
<dbReference type="InterPro" id="IPR028919">
    <property type="entry name" value="Viral_movement"/>
</dbReference>
<dbReference type="RefSeq" id="XP_031392049.1">
    <property type="nucleotide sequence ID" value="XM_031536189.1"/>
</dbReference>
<dbReference type="PANTHER" id="PTHR47599">
    <property type="entry name" value="CELL-TO-CELL MOVEMENT PROTEIN"/>
    <property type="match status" value="1"/>
</dbReference>
<dbReference type="OrthoDB" id="1723372at2759"/>
<evidence type="ECO:0000313" key="2">
    <source>
        <dbReference type="Proteomes" id="UP000515151"/>
    </source>
</evidence>